<dbReference type="InterPro" id="IPR001173">
    <property type="entry name" value="Glyco_trans_2-like"/>
</dbReference>
<dbReference type="InterPro" id="IPR029044">
    <property type="entry name" value="Nucleotide-diphossugar_trans"/>
</dbReference>
<reference evidence="2" key="1">
    <citation type="journal article" date="2015" name="Nature">
        <title>Complex archaea that bridge the gap between prokaryotes and eukaryotes.</title>
        <authorList>
            <person name="Spang A."/>
            <person name="Saw J.H."/>
            <person name="Jorgensen S.L."/>
            <person name="Zaremba-Niedzwiedzka K."/>
            <person name="Martijn J."/>
            <person name="Lind A.E."/>
            <person name="van Eijk R."/>
            <person name="Schleper C."/>
            <person name="Guy L."/>
            <person name="Ettema T.J."/>
        </authorList>
    </citation>
    <scope>NUCLEOTIDE SEQUENCE</scope>
</reference>
<proteinExistence type="predicted"/>
<name>A0A0F9JMS7_9ZZZZ</name>
<evidence type="ECO:0000313" key="2">
    <source>
        <dbReference type="EMBL" id="KKM63721.1"/>
    </source>
</evidence>
<gene>
    <name evidence="2" type="ORF">LCGC14_1508590</name>
</gene>
<feature type="domain" description="Glycosyltransferase 2-like" evidence="1">
    <location>
        <begin position="15"/>
        <end position="157"/>
    </location>
</feature>
<dbReference type="AlphaFoldDB" id="A0A0F9JMS7"/>
<dbReference type="Pfam" id="PF00535">
    <property type="entry name" value="Glycos_transf_2"/>
    <property type="match status" value="1"/>
</dbReference>
<dbReference type="SUPFAM" id="SSF53448">
    <property type="entry name" value="Nucleotide-diphospho-sugar transferases"/>
    <property type="match status" value="1"/>
</dbReference>
<dbReference type="Gene3D" id="3.90.550.10">
    <property type="entry name" value="Spore Coat Polysaccharide Biosynthesis Protein SpsA, Chain A"/>
    <property type="match status" value="1"/>
</dbReference>
<sequence>MLRIVAVVCSYWPKRRENLTRIVADLRSGTHPPDRILVLDNNPERNLGSVLEADVIHAPNTECRGKFVAALFDPADYYLLLDDDTSVGKKTLEVLIHHARRDTCTGYLGCWVTDEGLVSTGKRLWPHDAKIETSCDTFCGCAMFMSFAAIVRMLMLEERVRLGTWQEERLAGDDILAGLANDSTVVPLRGVDERFVDLGYQDEAMCYAHEDYYGMRDRFTQVTLAALTKEPLPWWKP</sequence>
<protein>
    <recommendedName>
        <fullName evidence="1">Glycosyltransferase 2-like domain-containing protein</fullName>
    </recommendedName>
</protein>
<dbReference type="EMBL" id="LAZR01011048">
    <property type="protein sequence ID" value="KKM63721.1"/>
    <property type="molecule type" value="Genomic_DNA"/>
</dbReference>
<comment type="caution">
    <text evidence="2">The sequence shown here is derived from an EMBL/GenBank/DDBJ whole genome shotgun (WGS) entry which is preliminary data.</text>
</comment>
<evidence type="ECO:0000259" key="1">
    <source>
        <dbReference type="Pfam" id="PF00535"/>
    </source>
</evidence>
<organism evidence="2">
    <name type="scientific">marine sediment metagenome</name>
    <dbReference type="NCBI Taxonomy" id="412755"/>
    <lineage>
        <taxon>unclassified sequences</taxon>
        <taxon>metagenomes</taxon>
        <taxon>ecological metagenomes</taxon>
    </lineage>
</organism>
<accession>A0A0F9JMS7</accession>